<evidence type="ECO:0000256" key="5">
    <source>
        <dbReference type="ARBA" id="ARBA00023163"/>
    </source>
</evidence>
<dbReference type="EMBL" id="JBHSDV010000002">
    <property type="protein sequence ID" value="MFC4387916.1"/>
    <property type="molecule type" value="Genomic_DNA"/>
</dbReference>
<accession>A0ABV8VW80</accession>
<protein>
    <submittedName>
        <fullName evidence="8">Sigma-70 family RNA polymerase sigma factor</fullName>
    </submittedName>
</protein>
<name>A0ABV8VW80_9BACI</name>
<proteinExistence type="inferred from homology"/>
<dbReference type="CDD" id="cd06171">
    <property type="entry name" value="Sigma70_r4"/>
    <property type="match status" value="1"/>
</dbReference>
<evidence type="ECO:0000256" key="4">
    <source>
        <dbReference type="ARBA" id="ARBA00023125"/>
    </source>
</evidence>
<evidence type="ECO:0000259" key="6">
    <source>
        <dbReference type="Pfam" id="PF04542"/>
    </source>
</evidence>
<dbReference type="RefSeq" id="WP_390198561.1">
    <property type="nucleotide sequence ID" value="NZ_JBHSDV010000002.1"/>
</dbReference>
<dbReference type="PANTHER" id="PTHR43133">
    <property type="entry name" value="RNA POLYMERASE ECF-TYPE SIGMA FACTO"/>
    <property type="match status" value="1"/>
</dbReference>
<keyword evidence="4" id="KW-0238">DNA-binding</keyword>
<keyword evidence="5" id="KW-0804">Transcription</keyword>
<dbReference type="Pfam" id="PF04545">
    <property type="entry name" value="Sigma70_r4"/>
    <property type="match status" value="1"/>
</dbReference>
<dbReference type="Gene3D" id="1.10.1740.10">
    <property type="match status" value="1"/>
</dbReference>
<dbReference type="InterPro" id="IPR014284">
    <property type="entry name" value="RNA_pol_sigma-70_dom"/>
</dbReference>
<organism evidence="8 9">
    <name type="scientific">Gracilibacillus marinus</name>
    <dbReference type="NCBI Taxonomy" id="630535"/>
    <lineage>
        <taxon>Bacteria</taxon>
        <taxon>Bacillati</taxon>
        <taxon>Bacillota</taxon>
        <taxon>Bacilli</taxon>
        <taxon>Bacillales</taxon>
        <taxon>Bacillaceae</taxon>
        <taxon>Gracilibacillus</taxon>
    </lineage>
</organism>
<dbReference type="PANTHER" id="PTHR43133:SF51">
    <property type="entry name" value="RNA POLYMERASE SIGMA FACTOR"/>
    <property type="match status" value="1"/>
</dbReference>
<comment type="similarity">
    <text evidence="1">Belongs to the sigma-70 factor family. ECF subfamily.</text>
</comment>
<dbReference type="InterPro" id="IPR013324">
    <property type="entry name" value="RNA_pol_sigma_r3/r4-like"/>
</dbReference>
<dbReference type="InterPro" id="IPR039425">
    <property type="entry name" value="RNA_pol_sigma-70-like"/>
</dbReference>
<dbReference type="Gene3D" id="1.10.10.10">
    <property type="entry name" value="Winged helix-like DNA-binding domain superfamily/Winged helix DNA-binding domain"/>
    <property type="match status" value="1"/>
</dbReference>
<evidence type="ECO:0000256" key="3">
    <source>
        <dbReference type="ARBA" id="ARBA00023082"/>
    </source>
</evidence>
<keyword evidence="2" id="KW-0805">Transcription regulation</keyword>
<reference evidence="9" key="1">
    <citation type="journal article" date="2019" name="Int. J. Syst. Evol. Microbiol.">
        <title>The Global Catalogue of Microorganisms (GCM) 10K type strain sequencing project: providing services to taxonomists for standard genome sequencing and annotation.</title>
        <authorList>
            <consortium name="The Broad Institute Genomics Platform"/>
            <consortium name="The Broad Institute Genome Sequencing Center for Infectious Disease"/>
            <person name="Wu L."/>
            <person name="Ma J."/>
        </authorList>
    </citation>
    <scope>NUCLEOTIDE SEQUENCE [LARGE SCALE GENOMIC DNA]</scope>
    <source>
        <strain evidence="9">KACC 14058</strain>
    </source>
</reference>
<dbReference type="NCBIfam" id="TIGR02937">
    <property type="entry name" value="sigma70-ECF"/>
    <property type="match status" value="1"/>
</dbReference>
<comment type="caution">
    <text evidence="8">The sequence shown here is derived from an EMBL/GenBank/DDBJ whole genome shotgun (WGS) entry which is preliminary data.</text>
</comment>
<dbReference type="InterPro" id="IPR036388">
    <property type="entry name" value="WH-like_DNA-bd_sf"/>
</dbReference>
<evidence type="ECO:0000259" key="7">
    <source>
        <dbReference type="Pfam" id="PF04545"/>
    </source>
</evidence>
<dbReference type="InterPro" id="IPR007627">
    <property type="entry name" value="RNA_pol_sigma70_r2"/>
</dbReference>
<keyword evidence="9" id="KW-1185">Reference proteome</keyword>
<evidence type="ECO:0000256" key="1">
    <source>
        <dbReference type="ARBA" id="ARBA00010641"/>
    </source>
</evidence>
<dbReference type="SUPFAM" id="SSF88659">
    <property type="entry name" value="Sigma3 and sigma4 domains of RNA polymerase sigma factors"/>
    <property type="match status" value="1"/>
</dbReference>
<evidence type="ECO:0000256" key="2">
    <source>
        <dbReference type="ARBA" id="ARBA00023015"/>
    </source>
</evidence>
<evidence type="ECO:0000313" key="9">
    <source>
        <dbReference type="Proteomes" id="UP001595880"/>
    </source>
</evidence>
<sequence>MLHLIKKAQKGDDKAFLILFQKYEQDLYRIAFVYLKNQNDALDIVQETAYRSFKTIKNLKEPKYFKTWLIRIAINCSLDLLRKQKKVVPLKPELEEYISGDINENIDLEVSIGQLMDRLNEKEKSVVLLRFYEDFTFNEIAETLGIPLGTTKTILYRALEKLRHSMKGDEFHE</sequence>
<gene>
    <name evidence="8" type="ORF">ACFOZ1_08840</name>
</gene>
<evidence type="ECO:0000313" key="8">
    <source>
        <dbReference type="EMBL" id="MFC4387916.1"/>
    </source>
</evidence>
<dbReference type="Pfam" id="PF04542">
    <property type="entry name" value="Sigma70_r2"/>
    <property type="match status" value="1"/>
</dbReference>
<dbReference type="InterPro" id="IPR007630">
    <property type="entry name" value="RNA_pol_sigma70_r4"/>
</dbReference>
<dbReference type="Proteomes" id="UP001595880">
    <property type="component" value="Unassembled WGS sequence"/>
</dbReference>
<dbReference type="InterPro" id="IPR013325">
    <property type="entry name" value="RNA_pol_sigma_r2"/>
</dbReference>
<dbReference type="SUPFAM" id="SSF88946">
    <property type="entry name" value="Sigma2 domain of RNA polymerase sigma factors"/>
    <property type="match status" value="1"/>
</dbReference>
<keyword evidence="3" id="KW-0731">Sigma factor</keyword>
<feature type="domain" description="RNA polymerase sigma-70 region 4" evidence="7">
    <location>
        <begin position="115"/>
        <end position="164"/>
    </location>
</feature>
<feature type="domain" description="RNA polymerase sigma-70 region 2" evidence="6">
    <location>
        <begin position="19"/>
        <end position="86"/>
    </location>
</feature>